<name>A0A5S9MH02_BACIA</name>
<sequence>MTIEDDRINDYIEHLIHPSPDAIAQLEIYAKEHHVPIMEKVSIELLLQLLSMKKAEKKFLRLGQQLAIPPFEWQQLCQMLRFIRLSAMQSAMKKQHGILRN</sequence>
<dbReference type="Gene3D" id="3.40.50.150">
    <property type="entry name" value="Vaccinia Virus protein VP39"/>
    <property type="match status" value="1"/>
</dbReference>
<dbReference type="Proteomes" id="UP000464658">
    <property type="component" value="Chromosome"/>
</dbReference>
<proteinExistence type="predicted"/>
<accession>A0A5S9MH02</accession>
<evidence type="ECO:0000313" key="1">
    <source>
        <dbReference type="EMBL" id="BBP91099.1"/>
    </source>
</evidence>
<protein>
    <submittedName>
        <fullName evidence="1">Uncharacterized protein</fullName>
    </submittedName>
</protein>
<dbReference type="EMBL" id="AP021906">
    <property type="protein sequence ID" value="BBP91099.1"/>
    <property type="molecule type" value="Genomic_DNA"/>
</dbReference>
<evidence type="ECO:0000313" key="2">
    <source>
        <dbReference type="Proteomes" id="UP000464658"/>
    </source>
</evidence>
<organism evidence="1 2">
    <name type="scientific">Bacillus safensis</name>
    <dbReference type="NCBI Taxonomy" id="561879"/>
    <lineage>
        <taxon>Bacteria</taxon>
        <taxon>Bacillati</taxon>
        <taxon>Bacillota</taxon>
        <taxon>Bacilli</taxon>
        <taxon>Bacillales</taxon>
        <taxon>Bacillaceae</taxon>
        <taxon>Bacillus</taxon>
    </lineage>
</organism>
<dbReference type="AlphaFoldDB" id="A0A5S9MH02"/>
<reference evidence="1 2" key="1">
    <citation type="submission" date="2019-12" db="EMBL/GenBank/DDBJ databases">
        <title>Full genome sequence of a Bacillus safensis strain isolated from commercially available natto in Indonesia.</title>
        <authorList>
            <person name="Yoshida M."/>
            <person name="Uomi M."/>
            <person name="Waturangi D."/>
            <person name="Ekaputri J.J."/>
            <person name="Setiamarga D.H.E."/>
        </authorList>
    </citation>
    <scope>NUCLEOTIDE SEQUENCE [LARGE SCALE GENOMIC DNA]</scope>
    <source>
        <strain evidence="1 2">IDN1</strain>
    </source>
</reference>
<dbReference type="InterPro" id="IPR029063">
    <property type="entry name" value="SAM-dependent_MTases_sf"/>
</dbReference>
<gene>
    <name evidence="1" type="ORF">BsIDN1_47170</name>
</gene>